<accession>A0A4R8C4T2</accession>
<sequence length="170" mass="19137">MDDIQVFHRSGQWCPGRRVGDVVAYDVKILPKYQVPGRPTVDRSYLLLNEGIQLTKPAVFEGPVEGWWYVDLVEIDHTDTGLLVRDLYVDLLIPPAANRYQLLDLDEFADALTAGQITPIQCATVLHQTQQFINRYLRGPEEGPSGPQYQFPPTAVTTLESLRSFLDPPA</sequence>
<gene>
    <name evidence="2" type="ORF">EV653_4922</name>
</gene>
<organism evidence="2 3">
    <name type="scientific">Kribbella pratensis</name>
    <dbReference type="NCBI Taxonomy" id="2512112"/>
    <lineage>
        <taxon>Bacteria</taxon>
        <taxon>Bacillati</taxon>
        <taxon>Actinomycetota</taxon>
        <taxon>Actinomycetes</taxon>
        <taxon>Propionibacteriales</taxon>
        <taxon>Kribbellaceae</taxon>
        <taxon>Kribbella</taxon>
    </lineage>
</organism>
<dbReference type="AlphaFoldDB" id="A0A4R8C4T2"/>
<dbReference type="OrthoDB" id="2604282at2"/>
<dbReference type="Proteomes" id="UP000295146">
    <property type="component" value="Unassembled WGS sequence"/>
</dbReference>
<dbReference type="Pfam" id="PF04167">
    <property type="entry name" value="DUF402"/>
    <property type="match status" value="1"/>
</dbReference>
<dbReference type="SUPFAM" id="SSF159234">
    <property type="entry name" value="FomD-like"/>
    <property type="match status" value="1"/>
</dbReference>
<evidence type="ECO:0000313" key="3">
    <source>
        <dbReference type="Proteomes" id="UP000295146"/>
    </source>
</evidence>
<dbReference type="InterPro" id="IPR035930">
    <property type="entry name" value="FomD-like_sf"/>
</dbReference>
<comment type="caution">
    <text evidence="2">The sequence shown here is derived from an EMBL/GenBank/DDBJ whole genome shotgun (WGS) entry which is preliminary data.</text>
</comment>
<dbReference type="InterPro" id="IPR007295">
    <property type="entry name" value="DUF402"/>
</dbReference>
<reference evidence="2 3" key="1">
    <citation type="submission" date="2019-03" db="EMBL/GenBank/DDBJ databases">
        <title>Genomic Encyclopedia of Type Strains, Phase III (KMG-III): the genomes of soil and plant-associated and newly described type strains.</title>
        <authorList>
            <person name="Whitman W."/>
        </authorList>
    </citation>
    <scope>NUCLEOTIDE SEQUENCE [LARGE SCALE GENOMIC DNA]</scope>
    <source>
        <strain evidence="2 3">VKM Ac-2573</strain>
    </source>
</reference>
<feature type="domain" description="DUF402" evidence="1">
    <location>
        <begin position="68"/>
        <end position="137"/>
    </location>
</feature>
<evidence type="ECO:0000259" key="1">
    <source>
        <dbReference type="Pfam" id="PF04167"/>
    </source>
</evidence>
<keyword evidence="3" id="KW-1185">Reference proteome</keyword>
<dbReference type="Gene3D" id="2.40.380.10">
    <property type="entry name" value="FomD-like"/>
    <property type="match status" value="1"/>
</dbReference>
<proteinExistence type="predicted"/>
<dbReference type="RefSeq" id="WP_134105990.1">
    <property type="nucleotide sequence ID" value="NZ_SODP01000002.1"/>
</dbReference>
<evidence type="ECO:0000313" key="2">
    <source>
        <dbReference type="EMBL" id="TDW70860.1"/>
    </source>
</evidence>
<protein>
    <submittedName>
        <fullName evidence="2">Uncharacterized protein DUF402</fullName>
    </submittedName>
</protein>
<dbReference type="EMBL" id="SODP01000002">
    <property type="protein sequence ID" value="TDW70860.1"/>
    <property type="molecule type" value="Genomic_DNA"/>
</dbReference>
<name>A0A4R8C4T2_9ACTN</name>